<dbReference type="InterPro" id="IPR027385">
    <property type="entry name" value="Beta-barrel_OMP"/>
</dbReference>
<evidence type="ECO:0000256" key="2">
    <source>
        <dbReference type="SAM" id="SignalP"/>
    </source>
</evidence>
<evidence type="ECO:0000313" key="4">
    <source>
        <dbReference type="EMBL" id="RWW93754.1"/>
    </source>
</evidence>
<dbReference type="RefSeq" id="WP_128390710.1">
    <property type="nucleotide sequence ID" value="NZ_SBII01000011.1"/>
</dbReference>
<comment type="caution">
    <text evidence="4">The sequence shown here is derived from an EMBL/GenBank/DDBJ whole genome shotgun (WGS) entry which is preliminary data.</text>
</comment>
<sequence length="204" mass="22575">MKKTLLFAFLILATISAEAQVTFKPGIRAGANFSQITNTDLDTKTDFYIGAFGALKLTRFYTLQPEINYSRQGGKGDISVYDSNTQEYNRKNVDVSLNYVSLSAMNKFTFSDQFNIHVGPTFDIITKSKNYNSTEVDMCIAAGVGYTLPMGLTIEARVKKGIIDVVDSYYTGNSYDNFNDYGTTTNLVFSLGVSYSFDVKGATK</sequence>
<name>A0A3S3RFH5_9FLAO</name>
<accession>A0A3S3RFH5</accession>
<proteinExistence type="predicted"/>
<dbReference type="InterPro" id="IPR011250">
    <property type="entry name" value="OMP/PagP_B-barrel"/>
</dbReference>
<organism evidence="4 5">
    <name type="scientific">Flavobacterium cerinum</name>
    <dbReference type="NCBI Taxonomy" id="2502784"/>
    <lineage>
        <taxon>Bacteria</taxon>
        <taxon>Pseudomonadati</taxon>
        <taxon>Bacteroidota</taxon>
        <taxon>Flavobacteriia</taxon>
        <taxon>Flavobacteriales</taxon>
        <taxon>Flavobacteriaceae</taxon>
        <taxon>Flavobacterium</taxon>
    </lineage>
</organism>
<feature type="chain" id="PRO_5018743835" evidence="2">
    <location>
        <begin position="20"/>
        <end position="204"/>
    </location>
</feature>
<feature type="signal peptide" evidence="2">
    <location>
        <begin position="1"/>
        <end position="19"/>
    </location>
</feature>
<gene>
    <name evidence="4" type="ORF">EPI11_14560</name>
</gene>
<dbReference type="SUPFAM" id="SSF56925">
    <property type="entry name" value="OMPA-like"/>
    <property type="match status" value="1"/>
</dbReference>
<evidence type="ECO:0000259" key="3">
    <source>
        <dbReference type="Pfam" id="PF13505"/>
    </source>
</evidence>
<dbReference type="OrthoDB" id="947434at2"/>
<dbReference type="Pfam" id="PF13505">
    <property type="entry name" value="OMP_b-brl"/>
    <property type="match status" value="1"/>
</dbReference>
<feature type="domain" description="Outer membrane protein beta-barrel" evidence="3">
    <location>
        <begin position="6"/>
        <end position="197"/>
    </location>
</feature>
<evidence type="ECO:0000256" key="1">
    <source>
        <dbReference type="ARBA" id="ARBA00022729"/>
    </source>
</evidence>
<keyword evidence="5" id="KW-1185">Reference proteome</keyword>
<dbReference type="AlphaFoldDB" id="A0A3S3RFH5"/>
<evidence type="ECO:0000313" key="5">
    <source>
        <dbReference type="Proteomes" id="UP000287527"/>
    </source>
</evidence>
<reference evidence="4 5" key="1">
    <citation type="submission" date="2019-01" db="EMBL/GenBank/DDBJ databases">
        <title>Flavobacterium sp. nov.,isolated from freshwater.</title>
        <authorList>
            <person name="Zhang R."/>
            <person name="Du Z.-J."/>
        </authorList>
    </citation>
    <scope>NUCLEOTIDE SEQUENCE [LARGE SCALE GENOMIC DNA]</scope>
    <source>
        <strain evidence="4 5">1E403</strain>
    </source>
</reference>
<keyword evidence="1 2" id="KW-0732">Signal</keyword>
<dbReference type="EMBL" id="SBII01000011">
    <property type="protein sequence ID" value="RWW93754.1"/>
    <property type="molecule type" value="Genomic_DNA"/>
</dbReference>
<protein>
    <submittedName>
        <fullName evidence="4">PorT family protein</fullName>
    </submittedName>
</protein>
<dbReference type="Proteomes" id="UP000287527">
    <property type="component" value="Unassembled WGS sequence"/>
</dbReference>